<comment type="caution">
    <text evidence="1">The sequence shown here is derived from an EMBL/GenBank/DDBJ whole genome shotgun (WGS) entry which is preliminary data.</text>
</comment>
<gene>
    <name evidence="1" type="ORF">B9R14_08645</name>
</gene>
<dbReference type="GeneID" id="35804010"/>
<sequence length="78" mass="9291">MRMQCKCGEILSNSMAPNDIQLRVYTDREWDDIINMGEIDSINIPHPKIDVWRCPKCERVYVFEYGNHKAIKVYKLEE</sequence>
<organism evidence="1 2">
    <name type="scientific">Acetivibrio saccincola</name>
    <dbReference type="NCBI Taxonomy" id="1677857"/>
    <lineage>
        <taxon>Bacteria</taxon>
        <taxon>Bacillati</taxon>
        <taxon>Bacillota</taxon>
        <taxon>Clostridia</taxon>
        <taxon>Eubacteriales</taxon>
        <taxon>Oscillospiraceae</taxon>
        <taxon>Acetivibrio</taxon>
    </lineage>
</organism>
<proteinExistence type="predicted"/>
<dbReference type="EMBL" id="NEMB01000003">
    <property type="protein sequence ID" value="PQQ66805.1"/>
    <property type="molecule type" value="Genomic_DNA"/>
</dbReference>
<evidence type="ECO:0000313" key="2">
    <source>
        <dbReference type="Proteomes" id="UP000239720"/>
    </source>
</evidence>
<accession>A0A2S8RAI6</accession>
<name>A0A2S8RAI6_9FIRM</name>
<protein>
    <submittedName>
        <fullName evidence="1">Uncharacterized protein</fullName>
    </submittedName>
</protein>
<dbReference type="RefSeq" id="WP_020458101.1">
    <property type="nucleotide sequence ID" value="NZ_NEMB01000003.1"/>
</dbReference>
<dbReference type="AlphaFoldDB" id="A0A2S8RAI6"/>
<reference evidence="1 2" key="1">
    <citation type="journal article" date="2018" name="Syst. Appl. Microbiol.">
        <title>Characterization and high-quality draft genome sequence of Herbivorax saccincola A7, an anaerobic, alkaliphilic, thermophilic, cellulolytic, and xylanolytic bacterium.</title>
        <authorList>
            <person name="Aikawa S."/>
            <person name="Baramee S."/>
            <person name="Sermsathanaswadi J."/>
            <person name="Thianheng P."/>
            <person name="Tachaapaikoon C."/>
            <person name="Shikata A."/>
            <person name="Waeonukul R."/>
            <person name="Pason P."/>
            <person name="Ratanakhanokchai K."/>
            <person name="Kosugi A."/>
        </authorList>
    </citation>
    <scope>NUCLEOTIDE SEQUENCE [LARGE SCALE GENOMIC DNA]</scope>
    <source>
        <strain evidence="1 2">A7</strain>
    </source>
</reference>
<dbReference type="Proteomes" id="UP000239720">
    <property type="component" value="Unassembled WGS sequence"/>
</dbReference>
<dbReference type="OrthoDB" id="981992at2"/>
<evidence type="ECO:0000313" key="1">
    <source>
        <dbReference type="EMBL" id="PQQ66805.1"/>
    </source>
</evidence>